<dbReference type="Gene3D" id="1.10.287.130">
    <property type="match status" value="1"/>
</dbReference>
<dbReference type="SUPFAM" id="SSF55874">
    <property type="entry name" value="ATPase domain of HSP90 chaperone/DNA topoisomerase II/histidine kinase"/>
    <property type="match status" value="1"/>
</dbReference>
<dbReference type="InterPro" id="IPR001294">
    <property type="entry name" value="Phytochrome"/>
</dbReference>
<evidence type="ECO:0000313" key="16">
    <source>
        <dbReference type="Proteomes" id="UP000702425"/>
    </source>
</evidence>
<evidence type="ECO:0000256" key="1">
    <source>
        <dbReference type="ARBA" id="ARBA00006402"/>
    </source>
</evidence>
<dbReference type="Gene3D" id="3.30.450.270">
    <property type="match status" value="1"/>
</dbReference>
<evidence type="ECO:0000256" key="2">
    <source>
        <dbReference type="ARBA" id="ARBA00022543"/>
    </source>
</evidence>
<dbReference type="GO" id="GO:0004673">
    <property type="term" value="F:protein histidine kinase activity"/>
    <property type="evidence" value="ECO:0007669"/>
    <property type="project" value="UniProtKB-EC"/>
</dbReference>
<evidence type="ECO:0000259" key="14">
    <source>
        <dbReference type="PROSITE" id="PS50109"/>
    </source>
</evidence>
<organism evidence="15 16">
    <name type="scientific">Microcoleus asticus IPMA8</name>
    <dbReference type="NCBI Taxonomy" id="2563858"/>
    <lineage>
        <taxon>Bacteria</taxon>
        <taxon>Bacillati</taxon>
        <taxon>Cyanobacteriota</taxon>
        <taxon>Cyanophyceae</taxon>
        <taxon>Oscillatoriophycideae</taxon>
        <taxon>Oscillatoriales</taxon>
        <taxon>Microcoleaceae</taxon>
        <taxon>Microcoleus</taxon>
        <taxon>Microcoleus asticus</taxon>
    </lineage>
</organism>
<dbReference type="SMART" id="SM00065">
    <property type="entry name" value="GAF"/>
    <property type="match status" value="1"/>
</dbReference>
<dbReference type="SMART" id="SM00387">
    <property type="entry name" value="HATPase_c"/>
    <property type="match status" value="1"/>
</dbReference>
<keyword evidence="8" id="KW-0067">ATP-binding</keyword>
<evidence type="ECO:0000256" key="3">
    <source>
        <dbReference type="ARBA" id="ARBA00022553"/>
    </source>
</evidence>
<evidence type="ECO:0000259" key="13">
    <source>
        <dbReference type="PROSITE" id="PS50046"/>
    </source>
</evidence>
<keyword evidence="9" id="KW-0157">Chromophore</keyword>
<evidence type="ECO:0000256" key="5">
    <source>
        <dbReference type="ARBA" id="ARBA00022679"/>
    </source>
</evidence>
<dbReference type="SUPFAM" id="SSF55785">
    <property type="entry name" value="PYP-like sensor domain (PAS domain)"/>
    <property type="match status" value="1"/>
</dbReference>
<dbReference type="PRINTS" id="PR01033">
    <property type="entry name" value="PHYTOCHROME"/>
</dbReference>
<dbReference type="InterPro" id="IPR029016">
    <property type="entry name" value="GAF-like_dom_sf"/>
</dbReference>
<evidence type="ECO:0000256" key="6">
    <source>
        <dbReference type="ARBA" id="ARBA00022741"/>
    </source>
</evidence>
<dbReference type="Gene3D" id="3.30.565.10">
    <property type="entry name" value="Histidine kinase-like ATPase, C-terminal domain"/>
    <property type="match status" value="1"/>
</dbReference>
<gene>
    <name evidence="15" type="primary">cph1_1</name>
    <name evidence="15" type="ORF">E5S67_00341</name>
</gene>
<comment type="similarity">
    <text evidence="1">In the N-terminal section; belongs to the phytochrome family.</text>
</comment>
<dbReference type="InterPro" id="IPR013515">
    <property type="entry name" value="Phytochrome_cen-reg"/>
</dbReference>
<name>A0ABX2CST2_9CYAN</name>
<keyword evidence="2" id="KW-0600">Photoreceptor protein</keyword>
<dbReference type="InterPro" id="IPR035965">
    <property type="entry name" value="PAS-like_dom_sf"/>
</dbReference>
<dbReference type="PROSITE" id="PS50109">
    <property type="entry name" value="HIS_KIN"/>
    <property type="match status" value="1"/>
</dbReference>
<dbReference type="InterPro" id="IPR036890">
    <property type="entry name" value="HATPase_C_sf"/>
</dbReference>
<feature type="domain" description="Phytochrome chromophore attachment site" evidence="13">
    <location>
        <begin position="153"/>
        <end position="311"/>
    </location>
</feature>
<reference evidence="15 16" key="1">
    <citation type="journal article" date="2020" name="Sci. Rep.">
        <title>A novel cyanobacterial geosmin producer, revising GeoA distribution and dispersion patterns in Bacteria.</title>
        <authorList>
            <person name="Churro C."/>
            <person name="Semedo-Aguiar A.P."/>
            <person name="Silva A.D."/>
            <person name="Pereira-Leal J.B."/>
            <person name="Leite R.B."/>
        </authorList>
    </citation>
    <scope>NUCLEOTIDE SEQUENCE [LARGE SCALE GENOMIC DNA]</scope>
    <source>
        <strain evidence="15 16">IPMA8</strain>
    </source>
</reference>
<comment type="caution">
    <text evidence="15">The sequence shown here is derived from an EMBL/GenBank/DDBJ whole genome shotgun (WGS) entry which is preliminary data.</text>
</comment>
<keyword evidence="4" id="KW-0716">Sensory transduction</keyword>
<evidence type="ECO:0000256" key="11">
    <source>
        <dbReference type="ARBA" id="ARBA00023170"/>
    </source>
</evidence>
<dbReference type="Proteomes" id="UP000702425">
    <property type="component" value="Unassembled WGS sequence"/>
</dbReference>
<feature type="coiled-coil region" evidence="12">
    <location>
        <begin position="514"/>
        <end position="558"/>
    </location>
</feature>
<dbReference type="PROSITE" id="PS50046">
    <property type="entry name" value="PHYTOCHROME_2"/>
    <property type="match status" value="1"/>
</dbReference>
<evidence type="ECO:0000256" key="9">
    <source>
        <dbReference type="ARBA" id="ARBA00022991"/>
    </source>
</evidence>
<evidence type="ECO:0000313" key="15">
    <source>
        <dbReference type="EMBL" id="NQE32625.1"/>
    </source>
</evidence>
<dbReference type="Gene3D" id="3.30.450.40">
    <property type="match status" value="1"/>
</dbReference>
<dbReference type="Gene3D" id="3.30.450.20">
    <property type="entry name" value="PAS domain"/>
    <property type="match status" value="1"/>
</dbReference>
<keyword evidence="5 15" id="KW-0808">Transferase</keyword>
<keyword evidence="10" id="KW-0902">Two-component regulatory system</keyword>
<dbReference type="Pfam" id="PF01590">
    <property type="entry name" value="GAF"/>
    <property type="match status" value="1"/>
</dbReference>
<dbReference type="InterPro" id="IPR003018">
    <property type="entry name" value="GAF"/>
</dbReference>
<dbReference type="InterPro" id="IPR043150">
    <property type="entry name" value="Phytochrome_PHY_sf"/>
</dbReference>
<dbReference type="EC" id="2.7.13.3" evidence="15"/>
<evidence type="ECO:0000256" key="4">
    <source>
        <dbReference type="ARBA" id="ARBA00022606"/>
    </source>
</evidence>
<keyword evidence="3" id="KW-0597">Phosphoprotein</keyword>
<dbReference type="Pfam" id="PF00360">
    <property type="entry name" value="PHY"/>
    <property type="match status" value="1"/>
</dbReference>
<dbReference type="RefSeq" id="WP_172184895.1">
    <property type="nucleotide sequence ID" value="NZ_CAWPPK010000252.1"/>
</dbReference>
<keyword evidence="6" id="KW-0547">Nucleotide-binding</keyword>
<dbReference type="InterPro" id="IPR003594">
    <property type="entry name" value="HATPase_dom"/>
</dbReference>
<dbReference type="SUPFAM" id="SSF55781">
    <property type="entry name" value="GAF domain-like"/>
    <property type="match status" value="2"/>
</dbReference>
<dbReference type="InterPro" id="IPR013654">
    <property type="entry name" value="PAS_2"/>
</dbReference>
<evidence type="ECO:0000256" key="12">
    <source>
        <dbReference type="SAM" id="Coils"/>
    </source>
</evidence>
<feature type="domain" description="Histidine kinase" evidence="14">
    <location>
        <begin position="567"/>
        <end position="832"/>
    </location>
</feature>
<protein>
    <submittedName>
        <fullName evidence="15">Phytochrome-like protein cph1</fullName>
        <ecNumber evidence="15">2.7.13.3</ecNumber>
    </submittedName>
</protein>
<dbReference type="Pfam" id="PF02518">
    <property type="entry name" value="HATPase_c"/>
    <property type="match status" value="1"/>
</dbReference>
<dbReference type="PANTHER" id="PTHR43065:SF10">
    <property type="entry name" value="PEROXIDE STRESS-ACTIVATED HISTIDINE KINASE MAK3"/>
    <property type="match status" value="1"/>
</dbReference>
<dbReference type="InterPro" id="IPR005467">
    <property type="entry name" value="His_kinase_dom"/>
</dbReference>
<keyword evidence="16" id="KW-1185">Reference proteome</keyword>
<keyword evidence="7" id="KW-0418">Kinase</keyword>
<evidence type="ECO:0000256" key="8">
    <source>
        <dbReference type="ARBA" id="ARBA00022840"/>
    </source>
</evidence>
<proteinExistence type="inferred from homology"/>
<evidence type="ECO:0000256" key="7">
    <source>
        <dbReference type="ARBA" id="ARBA00022777"/>
    </source>
</evidence>
<dbReference type="InterPro" id="IPR016132">
    <property type="entry name" value="Phyto_chromo_attachment"/>
</dbReference>
<keyword evidence="12" id="KW-0175">Coiled coil</keyword>
<accession>A0ABX2CST2</accession>
<evidence type="ECO:0000256" key="10">
    <source>
        <dbReference type="ARBA" id="ARBA00023012"/>
    </source>
</evidence>
<dbReference type="PANTHER" id="PTHR43065">
    <property type="entry name" value="SENSOR HISTIDINE KINASE"/>
    <property type="match status" value="1"/>
</dbReference>
<keyword evidence="11" id="KW-0675">Receptor</keyword>
<sequence length="840" mass="94845">MDRQITIPALEEVDLTNCDREPIHLSGHIQPHGVLLVVREPQLEILQASENTQDLLGVDAESAIGRNLSLFFNRVQLKKLKLCLCNENLKTVNPIKLSVINKGKYLEFDCILHRVEEVLMVELELATSPENLSVFSFYHSVRATISKIQSAPNLKELSQITVEEVRKISGFDRVMVYQFDHEGNGAVIAEDKSEMLSPFLGLNYPSSDIPKQARQLYSLNWLRLIPDINYQPVPLVTGKNAVTNQPQNLSFSVLRSVSPIHIEYLQNMGVVASMSISLIKDKKLWGLIACHHYTPRYLNYELRAACEFIGQVMSLELQSKEGNEDYDYKLHLKSIQTKIFEDISTSENLSEVLVKCQPNLLEAVNAQGAAIIFGDNCYSVGKTPQKESLKYLTKWVQEHLNKEIFYTDSLTKCYPEAEEFKDTASGCLAIAISPTQKIYVLWFRPEVIKTVNWAGNPNKPVQIEENRSQRLSPRKSFELWKENVRYKSLPWKKCEIDAALQLKKAMINIVLRQVAKLEKLNIALEESVAREREKTAHLKTAMSELKRAQTQLVQSERMSSLGQLVSAVAYEVTNPINFIYGNLSYANEYSQKMINLLELYNQQYPSPSPEIQAQIEAVELEFIVEDLPKLLGSMKVGANRIREIVQSLRNFSRIDEAEIKPVDIHDGLDSALLILSNRLKPKPDRPSIHLIKEYGCLPLVECYAVQINQVFMNVLANAIDALEDAFVNKNLSPHYGGEQESVKWGQIRIVTEVCPGEKAVAVRIEDNGWGMTQTVRQKIFEPFFTTKPVGKGAGIGLTISHEIAVEQHGGKLTCISAPGEGTELIIEIPLNQTHPKPIVK</sequence>
<dbReference type="EMBL" id="SRRZ01000004">
    <property type="protein sequence ID" value="NQE32625.1"/>
    <property type="molecule type" value="Genomic_DNA"/>
</dbReference>
<dbReference type="Pfam" id="PF08446">
    <property type="entry name" value="PAS_2"/>
    <property type="match status" value="1"/>
</dbReference>